<evidence type="ECO:0000256" key="3">
    <source>
        <dbReference type="ARBA" id="ARBA00023027"/>
    </source>
</evidence>
<geneLocation type="plasmid" evidence="7">
    <name>ptpro1</name>
</geneLocation>
<keyword evidence="2 6" id="KW-0560">Oxidoreductase</keyword>
<dbReference type="Proteomes" id="UP000186559">
    <property type="component" value="Plasmid pTPRO1"/>
</dbReference>
<dbReference type="EMBL" id="CP014797">
    <property type="protein sequence ID" value="APX25845.1"/>
    <property type="molecule type" value="Genomic_DNA"/>
</dbReference>
<gene>
    <name evidence="6" type="ORF">Ga0080559_TMP362</name>
</gene>
<feature type="region of interest" description="Disordered" evidence="4">
    <location>
        <begin position="242"/>
        <end position="268"/>
    </location>
</feature>
<evidence type="ECO:0000256" key="1">
    <source>
        <dbReference type="ARBA" id="ARBA00007637"/>
    </source>
</evidence>
<dbReference type="KEGG" id="tpro:Ga0080559_TMP362"/>
<evidence type="ECO:0000256" key="2">
    <source>
        <dbReference type="ARBA" id="ARBA00023002"/>
    </source>
</evidence>
<protein>
    <submittedName>
        <fullName evidence="6">Uronate dehydrogenase</fullName>
        <ecNumber evidence="6">1.1.1.203</ecNumber>
    </submittedName>
</protein>
<evidence type="ECO:0000313" key="7">
    <source>
        <dbReference type="Proteomes" id="UP000186559"/>
    </source>
</evidence>
<dbReference type="Gene3D" id="3.40.50.720">
    <property type="entry name" value="NAD(P)-binding Rossmann-like Domain"/>
    <property type="match status" value="1"/>
</dbReference>
<reference evidence="6 7" key="1">
    <citation type="submission" date="2016-03" db="EMBL/GenBank/DDBJ databases">
        <title>Deep-sea bacteria in the southern Pacific.</title>
        <authorList>
            <person name="Tang K."/>
        </authorList>
    </citation>
    <scope>NUCLEOTIDE SEQUENCE [LARGE SCALE GENOMIC DNA]</scope>
    <source>
        <strain evidence="6 7">JLT2016</strain>
        <plasmid evidence="7">Plasmid ptpro1</plasmid>
    </source>
</reference>
<dbReference type="InterPro" id="IPR001509">
    <property type="entry name" value="Epimerase_deHydtase"/>
</dbReference>
<evidence type="ECO:0000256" key="4">
    <source>
        <dbReference type="SAM" id="MobiDB-lite"/>
    </source>
</evidence>
<dbReference type="SUPFAM" id="SSF51735">
    <property type="entry name" value="NAD(P)-binding Rossmann-fold domains"/>
    <property type="match status" value="1"/>
</dbReference>
<dbReference type="PANTHER" id="PTHR43103">
    <property type="entry name" value="NUCLEOSIDE-DIPHOSPHATE-SUGAR EPIMERASE"/>
    <property type="match status" value="1"/>
</dbReference>
<evidence type="ECO:0000313" key="6">
    <source>
        <dbReference type="EMBL" id="APX25845.1"/>
    </source>
</evidence>
<feature type="domain" description="NAD-dependent epimerase/dehydratase" evidence="5">
    <location>
        <begin position="8"/>
        <end position="165"/>
    </location>
</feature>
<dbReference type="EC" id="1.1.1.203" evidence="6"/>
<keyword evidence="7" id="KW-1185">Reference proteome</keyword>
<evidence type="ECO:0000259" key="5">
    <source>
        <dbReference type="Pfam" id="PF01370"/>
    </source>
</evidence>
<comment type="similarity">
    <text evidence="1">Belongs to the NAD(P)-dependent epimerase/dehydratase family.</text>
</comment>
<dbReference type="PANTHER" id="PTHR43103:SF5">
    <property type="entry name" value="4-EPIMERASE, PUTATIVE (AFU_ORTHOLOGUE AFUA_7G00360)-RELATED"/>
    <property type="match status" value="1"/>
</dbReference>
<organism evidence="6 7">
    <name type="scientific">Salipiger profundus</name>
    <dbReference type="NCBI Taxonomy" id="1229727"/>
    <lineage>
        <taxon>Bacteria</taxon>
        <taxon>Pseudomonadati</taxon>
        <taxon>Pseudomonadota</taxon>
        <taxon>Alphaproteobacteria</taxon>
        <taxon>Rhodobacterales</taxon>
        <taxon>Roseobacteraceae</taxon>
        <taxon>Salipiger</taxon>
    </lineage>
</organism>
<keyword evidence="3" id="KW-0520">NAD</keyword>
<name>A0A1U7DCS1_9RHOB</name>
<accession>A0A1U7DCS1</accession>
<dbReference type="AlphaFoldDB" id="A0A1U7DCS1"/>
<proteinExistence type="inferred from homology"/>
<dbReference type="Pfam" id="PF01370">
    <property type="entry name" value="Epimerase"/>
    <property type="match status" value="1"/>
</dbReference>
<sequence length="268" mass="29309">MSDMMNRILITGAAGQLGGMLREKLKGRAGVLRLSDVADLGPAGEGEEIVPCDLADGAAVKRLVEGCDGIVHLGGISVEKSFDLIEAANLRGVYNLYEAARAHGMPRIVFASSNHTIGYHEQTERLDHTAPYRPDSLYGVSKIFGEAVAQLYYDKFGQESALVRIGSCTARPENWRMLATWFSPDDFVSLIETVFRAPRLGCTMLWGASNNDHGWWDNSHADFLGWKPKDNAADFAAEIARTVPRPGPDEPVAKYQGGVFTDEPIHES</sequence>
<dbReference type="GO" id="GO:0050388">
    <property type="term" value="F:uronate dehydrogenase activity"/>
    <property type="evidence" value="ECO:0007669"/>
    <property type="project" value="UniProtKB-EC"/>
</dbReference>
<dbReference type="InterPro" id="IPR036291">
    <property type="entry name" value="NAD(P)-bd_dom_sf"/>
</dbReference>
<keyword evidence="6" id="KW-0614">Plasmid</keyword>